<dbReference type="SUPFAM" id="SSF48371">
    <property type="entry name" value="ARM repeat"/>
    <property type="match status" value="1"/>
</dbReference>
<feature type="non-terminal residue" evidence="5">
    <location>
        <position position="505"/>
    </location>
</feature>
<evidence type="ECO:0000256" key="3">
    <source>
        <dbReference type="SAM" id="MobiDB-lite"/>
    </source>
</evidence>
<evidence type="ECO:0000313" key="5">
    <source>
        <dbReference type="EMBL" id="GMI35446.1"/>
    </source>
</evidence>
<dbReference type="PANTHER" id="PTHR10943">
    <property type="entry name" value="26S PROTEASOME NON-ATPASE REGULATORY SUBUNIT"/>
    <property type="match status" value="1"/>
</dbReference>
<protein>
    <recommendedName>
        <fullName evidence="4">RPN1 N-terminal domain-containing protein</fullName>
    </recommendedName>
</protein>
<sequence length="505" mass="53048">MAASTKPAASSPAPKDPSSKKEAAPETVLSPEDQALSDRLDTCCEAVLDATASAAIRTKALQGVASELKTATSSMTSVPKPLKFLRRHYAPLLALGPPGDGPLRALLHEVLSVLSMTCASLAPAGSAGASPESLRELPVLRHRLLAAAAGCALPAAAAWGGEYLRTLSGELSRCFNARLANPGWGEDAGALLALAEAVVPAMLADHSDSDALDLLVETNHLGFLLKQDYVDAKNARRVGDYIVKTAGFMLEEEARDMLRVARDVYKKCGSFVDAARVSLHLGYDSADIESILSAAHESNPLVAKQICLLLARARAPHETEVGEDLDDVISNESLSDTYLALGRDLDVVDAKTPEDIYKSHLSETAGFKRGARAKATVDSARANLASTFVNAFVNAGFGHDTLLTPPDADWLYKNKAAGMMSATASLGMIMLWNVESGLTVIDKYLYSSDENVKAGAALAVGIVSSGIRNEADPALALLSEHVEGPSGLMRLASLEALGIAYAGTN</sequence>
<keyword evidence="1" id="KW-0677">Repeat</keyword>
<feature type="compositionally biased region" description="Low complexity" evidence="3">
    <location>
        <begin position="1"/>
        <end position="13"/>
    </location>
</feature>
<evidence type="ECO:0000256" key="1">
    <source>
        <dbReference type="ARBA" id="ARBA00022737"/>
    </source>
</evidence>
<dbReference type="PANTHER" id="PTHR10943:SF1">
    <property type="entry name" value="26S PROTEASOME NON-ATPASE REGULATORY SUBUNIT 2"/>
    <property type="match status" value="1"/>
</dbReference>
<feature type="domain" description="RPN1 N-terminal" evidence="4">
    <location>
        <begin position="44"/>
        <end position="362"/>
    </location>
</feature>
<evidence type="ECO:0000259" key="4">
    <source>
        <dbReference type="Pfam" id="PF17781"/>
    </source>
</evidence>
<dbReference type="Pfam" id="PF17781">
    <property type="entry name" value="RPN1_RPN2_N"/>
    <property type="match status" value="1"/>
</dbReference>
<organism evidence="5 6">
    <name type="scientific">Tetraparma gracilis</name>
    <dbReference type="NCBI Taxonomy" id="2962635"/>
    <lineage>
        <taxon>Eukaryota</taxon>
        <taxon>Sar</taxon>
        <taxon>Stramenopiles</taxon>
        <taxon>Ochrophyta</taxon>
        <taxon>Bolidophyceae</taxon>
        <taxon>Parmales</taxon>
        <taxon>Triparmaceae</taxon>
        <taxon>Tetraparma</taxon>
    </lineage>
</organism>
<reference evidence="5 6" key="1">
    <citation type="journal article" date="2023" name="Commun. Biol.">
        <title>Genome analysis of Parmales, the sister group of diatoms, reveals the evolutionary specialization of diatoms from phago-mixotrophs to photoautotrophs.</title>
        <authorList>
            <person name="Ban H."/>
            <person name="Sato S."/>
            <person name="Yoshikawa S."/>
            <person name="Yamada K."/>
            <person name="Nakamura Y."/>
            <person name="Ichinomiya M."/>
            <person name="Sato N."/>
            <person name="Blanc-Mathieu R."/>
            <person name="Endo H."/>
            <person name="Kuwata A."/>
            <person name="Ogata H."/>
        </authorList>
    </citation>
    <scope>NUCLEOTIDE SEQUENCE [LARGE SCALE GENOMIC DNA]</scope>
</reference>
<dbReference type="InterPro" id="IPR040892">
    <property type="entry name" value="RPN1_N"/>
</dbReference>
<name>A0ABQ6MXX6_9STRA</name>
<dbReference type="Gene3D" id="1.25.10.10">
    <property type="entry name" value="Leucine-rich Repeat Variant"/>
    <property type="match status" value="1"/>
</dbReference>
<keyword evidence="6" id="KW-1185">Reference proteome</keyword>
<dbReference type="InterPro" id="IPR016024">
    <property type="entry name" value="ARM-type_fold"/>
</dbReference>
<accession>A0ABQ6MXX6</accession>
<proteinExistence type="predicted"/>
<gene>
    <name evidence="5" type="ORF">TeGR_g4586</name>
</gene>
<keyword evidence="2" id="KW-0647">Proteasome</keyword>
<evidence type="ECO:0000256" key="2">
    <source>
        <dbReference type="ARBA" id="ARBA00022942"/>
    </source>
</evidence>
<dbReference type="InterPro" id="IPR011989">
    <property type="entry name" value="ARM-like"/>
</dbReference>
<feature type="region of interest" description="Disordered" evidence="3">
    <location>
        <begin position="1"/>
        <end position="35"/>
    </location>
</feature>
<dbReference type="Proteomes" id="UP001165060">
    <property type="component" value="Unassembled WGS sequence"/>
</dbReference>
<comment type="caution">
    <text evidence="5">The sequence shown here is derived from an EMBL/GenBank/DDBJ whole genome shotgun (WGS) entry which is preliminary data.</text>
</comment>
<evidence type="ECO:0000313" key="6">
    <source>
        <dbReference type="Proteomes" id="UP001165060"/>
    </source>
</evidence>
<dbReference type="EMBL" id="BRYB01000689">
    <property type="protein sequence ID" value="GMI35446.1"/>
    <property type="molecule type" value="Genomic_DNA"/>
</dbReference>